<dbReference type="STRING" id="131310.A0A0N4ZQ06"/>
<protein>
    <recommendedName>
        <fullName evidence="1">alkaline phosphatase</fullName>
        <ecNumber evidence="1">3.1.3.1</ecNumber>
    </recommendedName>
</protein>
<dbReference type="WBParaSite" id="PTRK_0001061300.1">
    <property type="protein sequence ID" value="PTRK_0001061300.1"/>
    <property type="gene ID" value="PTRK_0001061300"/>
</dbReference>
<feature type="binding site" evidence="4">
    <location>
        <position position="415"/>
    </location>
    <ligand>
        <name>Zn(2+)</name>
        <dbReference type="ChEBI" id="CHEBI:29105"/>
        <label>2</label>
    </ligand>
</feature>
<feature type="binding site" evidence="4">
    <location>
        <position position="69"/>
    </location>
    <ligand>
        <name>Zn(2+)</name>
        <dbReference type="ChEBI" id="CHEBI:29105"/>
        <label>2</label>
    </ligand>
</feature>
<evidence type="ECO:0000256" key="2">
    <source>
        <dbReference type="ARBA" id="ARBA00022553"/>
    </source>
</evidence>
<feature type="binding site" evidence="4">
    <location>
        <position position="349"/>
    </location>
    <ligand>
        <name>Zn(2+)</name>
        <dbReference type="ChEBI" id="CHEBI:29105"/>
        <label>1</label>
    </ligand>
</feature>
<keyword evidence="2" id="KW-0597">Phosphoprotein</keyword>
<comment type="similarity">
    <text evidence="5">Belongs to the alkaline phosphatase family.</text>
</comment>
<proteinExistence type="inferred from homology"/>
<evidence type="ECO:0000256" key="4">
    <source>
        <dbReference type="PIRSR" id="PIRSR601952-2"/>
    </source>
</evidence>
<evidence type="ECO:0000256" key="6">
    <source>
        <dbReference type="SAM" id="SignalP"/>
    </source>
</evidence>
<organism evidence="7 8">
    <name type="scientific">Parastrongyloides trichosuri</name>
    <name type="common">Possum-specific nematode worm</name>
    <dbReference type="NCBI Taxonomy" id="131310"/>
    <lineage>
        <taxon>Eukaryota</taxon>
        <taxon>Metazoa</taxon>
        <taxon>Ecdysozoa</taxon>
        <taxon>Nematoda</taxon>
        <taxon>Chromadorea</taxon>
        <taxon>Rhabditida</taxon>
        <taxon>Tylenchina</taxon>
        <taxon>Panagrolaimomorpha</taxon>
        <taxon>Strongyloidoidea</taxon>
        <taxon>Strongyloididae</taxon>
        <taxon>Parastrongyloides</taxon>
    </lineage>
</organism>
<dbReference type="GO" id="GO:0004035">
    <property type="term" value="F:alkaline phosphatase activity"/>
    <property type="evidence" value="ECO:0007669"/>
    <property type="project" value="UniProtKB-EC"/>
</dbReference>
<feature type="binding site" evidence="4">
    <location>
        <position position="414"/>
    </location>
    <ligand>
        <name>Zn(2+)</name>
        <dbReference type="ChEBI" id="CHEBI:29105"/>
        <label>2</label>
    </ligand>
</feature>
<feature type="binding site" evidence="4">
    <location>
        <position position="354"/>
    </location>
    <ligand>
        <name>Zn(2+)</name>
        <dbReference type="ChEBI" id="CHEBI:29105"/>
        <label>2</label>
    </ligand>
</feature>
<feature type="binding site" evidence="4">
    <location>
        <position position="188"/>
    </location>
    <ligand>
        <name>Mg(2+)</name>
        <dbReference type="ChEBI" id="CHEBI:18420"/>
    </ligand>
</feature>
<dbReference type="PANTHER" id="PTHR11596">
    <property type="entry name" value="ALKALINE PHOSPHATASE"/>
    <property type="match status" value="1"/>
</dbReference>
<feature type="active site" description="Phosphoserine intermediate" evidence="3">
    <location>
        <position position="124"/>
    </location>
</feature>
<evidence type="ECO:0000256" key="3">
    <source>
        <dbReference type="PIRSR" id="PIRSR601952-1"/>
    </source>
</evidence>
<feature type="binding site" evidence="4">
    <location>
        <position position="358"/>
    </location>
    <ligand>
        <name>Zn(2+)</name>
        <dbReference type="ChEBI" id="CHEBI:29105"/>
        <label>2</label>
    </ligand>
</feature>
<feature type="binding site" evidence="4">
    <location>
        <position position="186"/>
    </location>
    <ligand>
        <name>Mg(2+)</name>
        <dbReference type="ChEBI" id="CHEBI:18420"/>
    </ligand>
</feature>
<evidence type="ECO:0000256" key="1">
    <source>
        <dbReference type="ARBA" id="ARBA00012647"/>
    </source>
</evidence>
<evidence type="ECO:0000256" key="5">
    <source>
        <dbReference type="RuleBase" id="RU003946"/>
    </source>
</evidence>
<feature type="chain" id="PRO_5005892102" description="alkaline phosphatase" evidence="6">
    <location>
        <begin position="22"/>
        <end position="551"/>
    </location>
</feature>
<dbReference type="Gene3D" id="3.40.720.10">
    <property type="entry name" value="Alkaline Phosphatase, subunit A"/>
    <property type="match status" value="1"/>
</dbReference>
<name>A0A0N4ZQ06_PARTI</name>
<dbReference type="GO" id="GO:0046872">
    <property type="term" value="F:metal ion binding"/>
    <property type="evidence" value="ECO:0007669"/>
    <property type="project" value="UniProtKB-KW"/>
</dbReference>
<dbReference type="Pfam" id="PF00245">
    <property type="entry name" value="Alk_phosphatase"/>
    <property type="match status" value="1"/>
</dbReference>
<dbReference type="InterPro" id="IPR001952">
    <property type="entry name" value="Alkaline_phosphatase"/>
</dbReference>
<keyword evidence="4" id="KW-0862">Zinc</keyword>
<dbReference type="InterPro" id="IPR017850">
    <property type="entry name" value="Alkaline_phosphatase_core_sf"/>
</dbReference>
<evidence type="ECO:0000313" key="7">
    <source>
        <dbReference type="Proteomes" id="UP000038045"/>
    </source>
</evidence>
<dbReference type="AlphaFoldDB" id="A0A0N4ZQ06"/>
<reference evidence="8" key="1">
    <citation type="submission" date="2017-02" db="UniProtKB">
        <authorList>
            <consortium name="WormBaseParasite"/>
        </authorList>
    </citation>
    <scope>IDENTIFICATION</scope>
</reference>
<dbReference type="Proteomes" id="UP000038045">
    <property type="component" value="Unplaced"/>
</dbReference>
<dbReference type="PRINTS" id="PR00113">
    <property type="entry name" value="ALKPHPHTASE"/>
</dbReference>
<dbReference type="EC" id="3.1.3.1" evidence="1"/>
<accession>A0A0N4ZQ06</accession>
<feature type="binding site" evidence="4">
    <location>
        <position position="69"/>
    </location>
    <ligand>
        <name>Mg(2+)</name>
        <dbReference type="ChEBI" id="CHEBI:18420"/>
    </ligand>
</feature>
<keyword evidence="4" id="KW-0460">Magnesium</keyword>
<dbReference type="CDD" id="cd16012">
    <property type="entry name" value="ALP"/>
    <property type="match status" value="1"/>
</dbReference>
<keyword evidence="6" id="KW-0732">Signal</keyword>
<feature type="binding site" evidence="4">
    <location>
        <position position="503"/>
    </location>
    <ligand>
        <name>Zn(2+)</name>
        <dbReference type="ChEBI" id="CHEBI:29105"/>
        <label>2</label>
    </ligand>
</feature>
<dbReference type="SMART" id="SM00098">
    <property type="entry name" value="alkPPc"/>
    <property type="match status" value="1"/>
</dbReference>
<sequence>MNFLYFALELYIFTLFRVSICQLKEEYNEKYWNDMSKNIINKKIENFNDNGMNIDKSNKPKNIILFIGDGMGITMTTISRIFKNQQESKEKNITIFDQTQLFYETFPVTGLQRTHTLDLHVGLSCANAVALMSGQKVNGLTLGIKPTVNQSRCDIREDDKLKNLISIKALENGLSVGIVTTARLTHATPGGSYASITDRNYECDADINEEDRSKCKDIASQLLDYPANKFKVMFGGGRTNYIPKSTSDPIDVKIPGRRLDGRHLIEEWKFNNKQYKNVLYTSDELRKLNVSNLKKESQVLGLFAPSHFETYQERSENAKKYQPTLDEMVEKAIEILSKDNDKGYFLMVESGMIDIAEHYNKGYEAMVETVEFSKAIEKGVKMTEEIYKNQNTDNKVYKSKKNQKTDTLVLVTADHAQSVTFNGYPLRTSPVMSMLTEPSNTERLWDDKPLSSVTFTSGPGFVNNWYKPDNLSEGYIRKNLTTEQLQDYKFLTPSSYLSEYNTHDGSDVPVYATGPMSLMFTGEYDNTQIGYMIKYLLCINVKNEMNICDKN</sequence>
<dbReference type="SUPFAM" id="SSF53649">
    <property type="entry name" value="Alkaline phosphatase-like"/>
    <property type="match status" value="1"/>
</dbReference>
<dbReference type="PANTHER" id="PTHR11596:SF5">
    <property type="entry name" value="ALKALINE PHOSPHATASE"/>
    <property type="match status" value="1"/>
</dbReference>
<feature type="signal peptide" evidence="6">
    <location>
        <begin position="1"/>
        <end position="21"/>
    </location>
</feature>
<comment type="cofactor">
    <cofactor evidence="4">
        <name>Zn(2+)</name>
        <dbReference type="ChEBI" id="CHEBI:29105"/>
    </cofactor>
    <text evidence="4">Binds 2 Zn(2+) ions.</text>
</comment>
<comment type="cofactor">
    <cofactor evidence="4">
        <name>Mg(2+)</name>
        <dbReference type="ChEBI" id="CHEBI:18420"/>
    </cofactor>
    <text evidence="4">Binds 1 Mg(2+) ion.</text>
</comment>
<keyword evidence="4" id="KW-0479">Metal-binding</keyword>
<keyword evidence="7" id="KW-1185">Reference proteome</keyword>
<evidence type="ECO:0000313" key="8">
    <source>
        <dbReference type="WBParaSite" id="PTRK_0001061300.1"/>
    </source>
</evidence>